<evidence type="ECO:0000313" key="1">
    <source>
        <dbReference type="EMBL" id="KKK47932.1"/>
    </source>
</evidence>
<accession>A0A0F8VUF4</accession>
<dbReference type="AlphaFoldDB" id="A0A0F8VUF4"/>
<sequence length="137" mass="16084">MKRRHPELDQEAIELFNFKKALSIADLVAVLNCSPITVRRRLKEWDTYSSYNKNNRYYTLPSIPKFSKMGIWKYRDIFFSKYRTFKNTVVHFVRVSKNGLSNSELEEVLGVNPNSLMAHLGEVAGLIKERHGREIIY</sequence>
<feature type="non-terminal residue" evidence="1">
    <location>
        <position position="137"/>
    </location>
</feature>
<dbReference type="EMBL" id="LAZR01069322">
    <property type="protein sequence ID" value="KKK47932.1"/>
    <property type="molecule type" value="Genomic_DNA"/>
</dbReference>
<comment type="caution">
    <text evidence="1">The sequence shown here is derived from an EMBL/GenBank/DDBJ whole genome shotgun (WGS) entry which is preliminary data.</text>
</comment>
<name>A0A0F8VUF4_9ZZZZ</name>
<proteinExistence type="predicted"/>
<protein>
    <submittedName>
        <fullName evidence="1">Uncharacterized protein</fullName>
    </submittedName>
</protein>
<reference evidence="1" key="1">
    <citation type="journal article" date="2015" name="Nature">
        <title>Complex archaea that bridge the gap between prokaryotes and eukaryotes.</title>
        <authorList>
            <person name="Spang A."/>
            <person name="Saw J.H."/>
            <person name="Jorgensen S.L."/>
            <person name="Zaremba-Niedzwiedzka K."/>
            <person name="Martijn J."/>
            <person name="Lind A.E."/>
            <person name="van Eijk R."/>
            <person name="Schleper C."/>
            <person name="Guy L."/>
            <person name="Ettema T.J."/>
        </authorList>
    </citation>
    <scope>NUCLEOTIDE SEQUENCE</scope>
</reference>
<organism evidence="1">
    <name type="scientific">marine sediment metagenome</name>
    <dbReference type="NCBI Taxonomy" id="412755"/>
    <lineage>
        <taxon>unclassified sequences</taxon>
        <taxon>metagenomes</taxon>
        <taxon>ecological metagenomes</taxon>
    </lineage>
</organism>
<gene>
    <name evidence="1" type="ORF">LCGC14_3150220</name>
</gene>